<feature type="region of interest" description="Disordered" evidence="1">
    <location>
        <begin position="149"/>
        <end position="180"/>
    </location>
</feature>
<dbReference type="Proteomes" id="UP000299102">
    <property type="component" value="Unassembled WGS sequence"/>
</dbReference>
<dbReference type="EMBL" id="BGZK01000743">
    <property type="protein sequence ID" value="GBP58757.1"/>
    <property type="molecule type" value="Genomic_DNA"/>
</dbReference>
<evidence type="ECO:0000256" key="1">
    <source>
        <dbReference type="SAM" id="MobiDB-lite"/>
    </source>
</evidence>
<gene>
    <name evidence="2" type="ORF">EVAR_35536_1</name>
</gene>
<comment type="caution">
    <text evidence="2">The sequence shown here is derived from an EMBL/GenBank/DDBJ whole genome shotgun (WGS) entry which is preliminary data.</text>
</comment>
<feature type="compositionally biased region" description="Basic and acidic residues" evidence="1">
    <location>
        <begin position="166"/>
        <end position="180"/>
    </location>
</feature>
<name>A0A4C1X948_EUMVA</name>
<protein>
    <submittedName>
        <fullName evidence="2">Uncharacterized protein</fullName>
    </submittedName>
</protein>
<dbReference type="AlphaFoldDB" id="A0A4C1X948"/>
<organism evidence="2 3">
    <name type="scientific">Eumeta variegata</name>
    <name type="common">Bagworm moth</name>
    <name type="synonym">Eumeta japonica</name>
    <dbReference type="NCBI Taxonomy" id="151549"/>
    <lineage>
        <taxon>Eukaryota</taxon>
        <taxon>Metazoa</taxon>
        <taxon>Ecdysozoa</taxon>
        <taxon>Arthropoda</taxon>
        <taxon>Hexapoda</taxon>
        <taxon>Insecta</taxon>
        <taxon>Pterygota</taxon>
        <taxon>Neoptera</taxon>
        <taxon>Endopterygota</taxon>
        <taxon>Lepidoptera</taxon>
        <taxon>Glossata</taxon>
        <taxon>Ditrysia</taxon>
        <taxon>Tineoidea</taxon>
        <taxon>Psychidae</taxon>
        <taxon>Oiketicinae</taxon>
        <taxon>Eumeta</taxon>
    </lineage>
</organism>
<sequence>MEEHEALLASLDDSKPEHETVLTKVNADFLIILELSDSIKLSLCDLYAEGNWNGFELDHLCRRPTQFSKRDQEWLSHIKMLNNSLFADCYHGQSKICVFLVLSFIETSSFDQLIKFLEEEFRLLDNIPRDVRISSDNVDRWVTPDQRVRGSDRTIKTPPLLQQESNSKRHPADAVERNQK</sequence>
<keyword evidence="3" id="KW-1185">Reference proteome</keyword>
<reference evidence="2 3" key="1">
    <citation type="journal article" date="2019" name="Commun. Biol.">
        <title>The bagworm genome reveals a unique fibroin gene that provides high tensile strength.</title>
        <authorList>
            <person name="Kono N."/>
            <person name="Nakamura H."/>
            <person name="Ohtoshi R."/>
            <person name="Tomita M."/>
            <person name="Numata K."/>
            <person name="Arakawa K."/>
        </authorList>
    </citation>
    <scope>NUCLEOTIDE SEQUENCE [LARGE SCALE GENOMIC DNA]</scope>
</reference>
<proteinExistence type="predicted"/>
<evidence type="ECO:0000313" key="3">
    <source>
        <dbReference type="Proteomes" id="UP000299102"/>
    </source>
</evidence>
<evidence type="ECO:0000313" key="2">
    <source>
        <dbReference type="EMBL" id="GBP58757.1"/>
    </source>
</evidence>
<accession>A0A4C1X948</accession>